<organism evidence="2 3">
    <name type="scientific">Plasmopara halstedii</name>
    <name type="common">Downy mildew of sunflower</name>
    <dbReference type="NCBI Taxonomy" id="4781"/>
    <lineage>
        <taxon>Eukaryota</taxon>
        <taxon>Sar</taxon>
        <taxon>Stramenopiles</taxon>
        <taxon>Oomycota</taxon>
        <taxon>Peronosporomycetes</taxon>
        <taxon>Peronosporales</taxon>
        <taxon>Peronosporaceae</taxon>
        <taxon>Plasmopara</taxon>
    </lineage>
</organism>
<sequence>MLVTPCVKFSSLTCLIGIILCITFNSAVGQGNDRGSIGPEPRNISMHNTSAPLKDAFPTQNGFGKSRLDINTSDTEERMFSFENVINELKKLLRGFLIQQNVEDKTGLPFDSFISKTHDAIEKWENAVDSSVDKVFDKIEVSVDKIKKAAGPSVESSVSDIDNGLEELENILRGKEAVHGEQLSSNGGQHSLSSVKRDGIASRNDLSSVGYINGINNVKLMTSMEASALKQELTKLLRMIPRSAEGQDDDSSIRRLFEEMLPLIWQLHILKDNYGELVFIGMLRHPTLGELAHKQWYKAKVTVDEAREILMRYSTTEDLFYRNELGSLWLSYIAYYSKQAHEDFPAELILRHFEVFELTEDEIVKKFLLNDQRTQRLAYRMEKDGYDGLSHFANTFTGNSLSHTWFFYAAFALERGIIDEDDIANAMFVFQSHDYKTQLKIFTKMMTDFKPVKKPLSDVGISGKHVKLNEEEIVAESSKSQNLLKASIHEMAKKMVEHLMVTIQRFITRRPNQFECIEGYRCFTNIFLIDIYY</sequence>
<name>A0A0P1AYK8_PLAHL</name>
<proteinExistence type="predicted"/>
<keyword evidence="3" id="KW-1185">Reference proteome</keyword>
<dbReference type="Proteomes" id="UP000054928">
    <property type="component" value="Unassembled WGS sequence"/>
</dbReference>
<protein>
    <recommendedName>
        <fullName evidence="4">RxLR-like protein</fullName>
    </recommendedName>
</protein>
<dbReference type="GeneID" id="36398275"/>
<dbReference type="EMBL" id="CCYD01002089">
    <property type="protein sequence ID" value="CEG46622.1"/>
    <property type="molecule type" value="Genomic_DNA"/>
</dbReference>
<evidence type="ECO:0008006" key="4">
    <source>
        <dbReference type="Google" id="ProtNLM"/>
    </source>
</evidence>
<accession>A0A0P1AYK8</accession>
<feature type="chain" id="PRO_5006059040" description="RxLR-like protein" evidence="1">
    <location>
        <begin position="30"/>
        <end position="533"/>
    </location>
</feature>
<evidence type="ECO:0000313" key="3">
    <source>
        <dbReference type="Proteomes" id="UP000054928"/>
    </source>
</evidence>
<feature type="signal peptide" evidence="1">
    <location>
        <begin position="1"/>
        <end position="29"/>
    </location>
</feature>
<dbReference type="RefSeq" id="XP_024582991.1">
    <property type="nucleotide sequence ID" value="XM_024717498.1"/>
</dbReference>
<evidence type="ECO:0000313" key="2">
    <source>
        <dbReference type="EMBL" id="CEG46622.1"/>
    </source>
</evidence>
<evidence type="ECO:0000256" key="1">
    <source>
        <dbReference type="SAM" id="SignalP"/>
    </source>
</evidence>
<reference evidence="3" key="1">
    <citation type="submission" date="2014-09" db="EMBL/GenBank/DDBJ databases">
        <authorList>
            <person name="Sharma Rahul"/>
            <person name="Thines Marco"/>
        </authorList>
    </citation>
    <scope>NUCLEOTIDE SEQUENCE [LARGE SCALE GENOMIC DNA]</scope>
</reference>
<dbReference type="AlphaFoldDB" id="A0A0P1AYK8"/>
<keyword evidence="1" id="KW-0732">Signal</keyword>